<keyword evidence="4" id="KW-1185">Reference proteome</keyword>
<dbReference type="EC" id="3.-.-.-" evidence="3"/>
<reference evidence="3 4" key="1">
    <citation type="submission" date="2024-03" db="EMBL/GenBank/DDBJ databases">
        <title>Community enrichment and isolation of bacterial strains for fucoidan degradation.</title>
        <authorList>
            <person name="Sichert A."/>
        </authorList>
    </citation>
    <scope>NUCLEOTIDE SEQUENCE [LARGE SCALE GENOMIC DNA]</scope>
    <source>
        <strain evidence="3 4">AS81</strain>
    </source>
</reference>
<organism evidence="3 4">
    <name type="scientific">Pseudoalteromonas neustonica</name>
    <dbReference type="NCBI Taxonomy" id="1840331"/>
    <lineage>
        <taxon>Bacteria</taxon>
        <taxon>Pseudomonadati</taxon>
        <taxon>Pseudomonadota</taxon>
        <taxon>Gammaproteobacteria</taxon>
        <taxon>Alteromonadales</taxon>
        <taxon>Pseudoalteromonadaceae</taxon>
        <taxon>Pseudoalteromonas</taxon>
    </lineage>
</organism>
<dbReference type="InterPro" id="IPR050272">
    <property type="entry name" value="Isochorismatase-like_hydrls"/>
</dbReference>
<protein>
    <submittedName>
        <fullName evidence="3">Isochorismatase family cysteine hydrolase</fullName>
        <ecNumber evidence="3">3.-.-.-</ecNumber>
    </submittedName>
</protein>
<evidence type="ECO:0000256" key="1">
    <source>
        <dbReference type="ARBA" id="ARBA00022801"/>
    </source>
</evidence>
<keyword evidence="1 3" id="KW-0378">Hydrolase</keyword>
<proteinExistence type="predicted"/>
<dbReference type="PANTHER" id="PTHR43540">
    <property type="entry name" value="PEROXYUREIDOACRYLATE/UREIDOACRYLATE AMIDOHYDROLASE-RELATED"/>
    <property type="match status" value="1"/>
</dbReference>
<accession>A0ABU9TZF7</accession>
<dbReference type="SUPFAM" id="SSF52499">
    <property type="entry name" value="Isochorismatase-like hydrolases"/>
    <property type="match status" value="1"/>
</dbReference>
<evidence type="ECO:0000313" key="3">
    <source>
        <dbReference type="EMBL" id="MEM5550170.1"/>
    </source>
</evidence>
<dbReference type="Pfam" id="PF00857">
    <property type="entry name" value="Isochorismatase"/>
    <property type="match status" value="1"/>
</dbReference>
<feature type="domain" description="Isochorismatase-like" evidence="2">
    <location>
        <begin position="4"/>
        <end position="188"/>
    </location>
</feature>
<dbReference type="CDD" id="cd00431">
    <property type="entry name" value="cysteine_hydrolases"/>
    <property type="match status" value="1"/>
</dbReference>
<dbReference type="EMBL" id="JBBMQU010000006">
    <property type="protein sequence ID" value="MEM5550170.1"/>
    <property type="molecule type" value="Genomic_DNA"/>
</dbReference>
<dbReference type="GO" id="GO:0016787">
    <property type="term" value="F:hydrolase activity"/>
    <property type="evidence" value="ECO:0007669"/>
    <property type="project" value="UniProtKB-KW"/>
</dbReference>
<evidence type="ECO:0000259" key="2">
    <source>
        <dbReference type="Pfam" id="PF00857"/>
    </source>
</evidence>
<dbReference type="Gene3D" id="3.40.50.850">
    <property type="entry name" value="Isochorismatase-like"/>
    <property type="match status" value="1"/>
</dbReference>
<evidence type="ECO:0000313" key="4">
    <source>
        <dbReference type="Proteomes" id="UP001388366"/>
    </source>
</evidence>
<gene>
    <name evidence="3" type="ORF">WNY63_05430</name>
</gene>
<dbReference type="Proteomes" id="UP001388366">
    <property type="component" value="Unassembled WGS sequence"/>
</dbReference>
<comment type="caution">
    <text evidence="3">The sequence shown here is derived from an EMBL/GenBank/DDBJ whole genome shotgun (WGS) entry which is preliminary data.</text>
</comment>
<dbReference type="RefSeq" id="WP_342883464.1">
    <property type="nucleotide sequence ID" value="NZ_JBBMQU010000006.1"/>
</dbReference>
<dbReference type="InterPro" id="IPR000868">
    <property type="entry name" value="Isochorismatase-like_dom"/>
</dbReference>
<sequence>MTSTALILIDFINEIVSEKGELSSKGYTAFINKHDTDIKVARLLDHARTQQWQVFHVGVGFSEDYNECSLSSPLFSGAQKANVLKRGSWGCDFADFSTPKDNEIKITKHRVSAFFNTRLDCLLSSNKISHVVIAGCSTDLSVQSTARDAHDRDFKVTVVIDACAAANDSDHNNSIPVLNKISDVIETNELLF</sequence>
<name>A0ABU9TZF7_9GAMM</name>
<dbReference type="InterPro" id="IPR036380">
    <property type="entry name" value="Isochorismatase-like_sf"/>
</dbReference>
<dbReference type="PANTHER" id="PTHR43540:SF1">
    <property type="entry name" value="ISOCHORISMATASE HYDROLASE"/>
    <property type="match status" value="1"/>
</dbReference>